<sequence length="953" mass="105854">MSFLSSSVSSSPIVSSFGKWSSRERGVKEALCGSRRKRRLRRTPLTSVSKISREEEKKKDTSNTNNNKNDSSSIAFENNTIQQQERGLLRKSGETLKRRTLLKRGSGGNATMIKGNVLNVSRRMTSVAASSSSSSLSSSSSISMDFSREEEEEFDSIKIFSVNDVYELANVSKLKAFVYNNTNRLKDPHMVVLCGDFLSPSLLSSLDSGRAAVSVMNKVPVDYVCLGNHEFDHGTAALGARLSELNSVCLNTNVEVKTCENAAEGEDKEECEFDGGVAQFISETPKFEVITIGGLKIALLGLCTTTTPLSAAKKPQGVHFANCAEKTLATLEEIDRLNKKEKKDDPIDVTIALTHQTLSEDDEYIRKVGEDKLDLILGGHEHQPFIGLVGDDEDVSKDAKKGVLCVKAGMDAENVVVVTIKRSKKKTGNNNNNNMGVNTFSGPGSRKSFSGVARAMSTSAGEWDGKVLKKKEDEEDSKNSNNKNKNNGSSISNGTTYVSSKIEEDKECDEECQSLKWEIDAISDPISDDYPGWDAVPNETFVTVERSTTGLSSSSSSSSSAANLQITAELIDLTEYPHTDPEIDADIYERSKVLRELHEFILPVHIHAERLALHPLSSKDARQQQCTLGTLFATMLRDEHAANACLYNSGGMRANATYDLKRQAFTYGDLVAEVPFENSIVKLEMTGREFASAVAFSERSKSEHASWGGYLQWDIGCQTVINPSTGRCEVTHIAKEPIDMNKMYTVVTWGGLLEGTDGIPQFQRAGERMAREHFGEDALIDYDELMTSGFFHEGTPFKTLIIRHLCRWRWRELQHKCVSFENLDYDEDGLLSASDVEKALLDYTDSKSPRLEAESMVRLFESGLREDNGGVSKSSLDVCLEPFWKSETSLKLVEYEQSQLTSVDESDGEGLPWWIAEQLQSQQQQSQQQEDEFHHRLHRRGGKQQQQQQQQRL</sequence>
<feature type="compositionally biased region" description="Low complexity" evidence="3">
    <location>
        <begin position="62"/>
        <end position="73"/>
    </location>
</feature>
<dbReference type="InterPro" id="IPR008334">
    <property type="entry name" value="5'-Nucleotdase_C"/>
</dbReference>
<dbReference type="PANTHER" id="PTHR11575:SF48">
    <property type="entry name" value="5'-NUCLEOTIDASE"/>
    <property type="match status" value="1"/>
</dbReference>
<evidence type="ECO:0000256" key="2">
    <source>
        <dbReference type="ARBA" id="ARBA00022729"/>
    </source>
</evidence>
<organism evidence="6 7">
    <name type="scientific">Bathycoccus prasinos</name>
    <dbReference type="NCBI Taxonomy" id="41875"/>
    <lineage>
        <taxon>Eukaryota</taxon>
        <taxon>Viridiplantae</taxon>
        <taxon>Chlorophyta</taxon>
        <taxon>Mamiellophyceae</taxon>
        <taxon>Mamiellales</taxon>
        <taxon>Bathycoccaceae</taxon>
        <taxon>Bathycoccus</taxon>
    </lineage>
</organism>
<dbReference type="Gene3D" id="3.60.21.10">
    <property type="match status" value="1"/>
</dbReference>
<evidence type="ECO:0000313" key="7">
    <source>
        <dbReference type="Proteomes" id="UP000198341"/>
    </source>
</evidence>
<dbReference type="InterPro" id="IPR004843">
    <property type="entry name" value="Calcineurin-like_PHP"/>
</dbReference>
<feature type="region of interest" description="Disordered" evidence="3">
    <location>
        <begin position="423"/>
        <end position="504"/>
    </location>
</feature>
<dbReference type="Pfam" id="PF00149">
    <property type="entry name" value="Metallophos"/>
    <property type="match status" value="1"/>
</dbReference>
<keyword evidence="2" id="KW-0732">Signal</keyword>
<name>K8FD58_9CHLO</name>
<dbReference type="GO" id="GO:0009166">
    <property type="term" value="P:nucleotide catabolic process"/>
    <property type="evidence" value="ECO:0007669"/>
    <property type="project" value="InterPro"/>
</dbReference>
<dbReference type="Gene3D" id="3.90.780.10">
    <property type="entry name" value="5'-Nucleotidase, C-terminal domain"/>
    <property type="match status" value="1"/>
</dbReference>
<keyword evidence="7" id="KW-1185">Reference proteome</keyword>
<dbReference type="GeneID" id="19011194"/>
<dbReference type="InterPro" id="IPR036907">
    <property type="entry name" value="5'-Nucleotdase_C_sf"/>
</dbReference>
<gene>
    <name evidence="6" type="ordered locus">Bathy16g00590</name>
</gene>
<dbReference type="KEGG" id="bpg:Bathy16g00590"/>
<dbReference type="InterPro" id="IPR018247">
    <property type="entry name" value="EF_Hand_1_Ca_BS"/>
</dbReference>
<feature type="compositionally biased region" description="Low complexity" evidence="3">
    <location>
        <begin position="944"/>
        <end position="953"/>
    </location>
</feature>
<feature type="compositionally biased region" description="Polar residues" evidence="3">
    <location>
        <begin position="74"/>
        <end position="85"/>
    </location>
</feature>
<dbReference type="PANTHER" id="PTHR11575">
    <property type="entry name" value="5'-NUCLEOTIDASE-RELATED"/>
    <property type="match status" value="1"/>
</dbReference>
<dbReference type="GO" id="GO:0016787">
    <property type="term" value="F:hydrolase activity"/>
    <property type="evidence" value="ECO:0007669"/>
    <property type="project" value="InterPro"/>
</dbReference>
<evidence type="ECO:0000259" key="4">
    <source>
        <dbReference type="Pfam" id="PF00149"/>
    </source>
</evidence>
<dbReference type="STRING" id="41875.K8FD58"/>
<dbReference type="eggNOG" id="KOG4419">
    <property type="taxonomic scope" value="Eukaryota"/>
</dbReference>
<accession>K8FD58</accession>
<proteinExistence type="inferred from homology"/>
<evidence type="ECO:0000256" key="1">
    <source>
        <dbReference type="ARBA" id="ARBA00006654"/>
    </source>
</evidence>
<dbReference type="InterPro" id="IPR006179">
    <property type="entry name" value="5_nucleotidase/apyrase"/>
</dbReference>
<dbReference type="EMBL" id="FO082263">
    <property type="protein sequence ID" value="CCO20153.1"/>
    <property type="molecule type" value="Genomic_DNA"/>
</dbReference>
<dbReference type="PROSITE" id="PS00018">
    <property type="entry name" value="EF_HAND_1"/>
    <property type="match status" value="1"/>
</dbReference>
<evidence type="ECO:0000256" key="3">
    <source>
        <dbReference type="SAM" id="MobiDB-lite"/>
    </source>
</evidence>
<comment type="similarity">
    <text evidence="1">Belongs to the 5'-nucleotidase family.</text>
</comment>
<feature type="region of interest" description="Disordered" evidence="3">
    <location>
        <begin position="1"/>
        <end position="114"/>
    </location>
</feature>
<dbReference type="InterPro" id="IPR029052">
    <property type="entry name" value="Metallo-depent_PP-like"/>
</dbReference>
<dbReference type="Pfam" id="PF02872">
    <property type="entry name" value="5_nucleotid_C"/>
    <property type="match status" value="1"/>
</dbReference>
<feature type="domain" description="5'-Nucleotidase C-terminal" evidence="5">
    <location>
        <begin position="616"/>
        <end position="763"/>
    </location>
</feature>
<protein>
    <submittedName>
        <fullName evidence="6">Uncharacterized protein</fullName>
    </submittedName>
</protein>
<feature type="compositionally biased region" description="Basic and acidic residues" evidence="3">
    <location>
        <begin position="51"/>
        <end position="61"/>
    </location>
</feature>
<dbReference type="SUPFAM" id="SSF56300">
    <property type="entry name" value="Metallo-dependent phosphatases"/>
    <property type="match status" value="1"/>
</dbReference>
<dbReference type="RefSeq" id="XP_007508536.1">
    <property type="nucleotide sequence ID" value="XM_007508474.1"/>
</dbReference>
<feature type="compositionally biased region" description="Low complexity" evidence="3">
    <location>
        <begin position="479"/>
        <end position="494"/>
    </location>
</feature>
<feature type="compositionally biased region" description="Low complexity" evidence="3">
    <location>
        <begin position="1"/>
        <end position="17"/>
    </location>
</feature>
<feature type="region of interest" description="Disordered" evidence="3">
    <location>
        <begin position="915"/>
        <end position="953"/>
    </location>
</feature>
<reference evidence="6 7" key="1">
    <citation type="submission" date="2011-10" db="EMBL/GenBank/DDBJ databases">
        <authorList>
            <person name="Genoscope - CEA"/>
        </authorList>
    </citation>
    <scope>NUCLEOTIDE SEQUENCE [LARGE SCALE GENOMIC DNA]</scope>
    <source>
        <strain evidence="6 7">RCC 1105</strain>
    </source>
</reference>
<dbReference type="Proteomes" id="UP000198341">
    <property type="component" value="Chromosome 16"/>
</dbReference>
<feature type="compositionally biased region" description="Low complexity" evidence="3">
    <location>
        <begin position="918"/>
        <end position="928"/>
    </location>
</feature>
<dbReference type="AlphaFoldDB" id="K8FD58"/>
<dbReference type="SUPFAM" id="SSF55816">
    <property type="entry name" value="5'-nucleotidase (syn. UDP-sugar hydrolase), C-terminal domain"/>
    <property type="match status" value="1"/>
</dbReference>
<feature type="compositionally biased region" description="Basic and acidic residues" evidence="3">
    <location>
        <begin position="87"/>
        <end position="97"/>
    </location>
</feature>
<feature type="domain" description="Calcineurin-like phosphoesterase" evidence="4">
    <location>
        <begin position="170"/>
        <end position="384"/>
    </location>
</feature>
<evidence type="ECO:0000259" key="5">
    <source>
        <dbReference type="Pfam" id="PF02872"/>
    </source>
</evidence>
<evidence type="ECO:0000313" key="6">
    <source>
        <dbReference type="EMBL" id="CCO20153.1"/>
    </source>
</evidence>
<feature type="compositionally biased region" description="Basic and acidic residues" evidence="3">
    <location>
        <begin position="463"/>
        <end position="472"/>
    </location>
</feature>
<dbReference type="OrthoDB" id="10252235at2759"/>